<sequence>MDINQEVERLKAIPMFSKVELSKLKLLAFTSELLSCRKDEILIKVNDPSDCVYLVMDGELEILSKTDCGRSSSIVRKRGDLIGEIAVLSKTRRTASVKALCDTVVMKIDEGVFLDLVTANPTVALDVMRQLSNKLAEAVHSNDVLRVRLQELDNCGSDNEDER</sequence>
<feature type="domain" description="Cyclic nucleotide-binding" evidence="1">
    <location>
        <begin position="15"/>
        <end position="134"/>
    </location>
</feature>
<keyword evidence="3" id="KW-1185">Reference proteome</keyword>
<dbReference type="InterPro" id="IPR014710">
    <property type="entry name" value="RmlC-like_jellyroll"/>
</dbReference>
<dbReference type="InterPro" id="IPR000595">
    <property type="entry name" value="cNMP-bd_dom"/>
</dbReference>
<dbReference type="EMBL" id="BMIJ01000004">
    <property type="protein sequence ID" value="GGB95152.1"/>
    <property type="molecule type" value="Genomic_DNA"/>
</dbReference>
<proteinExistence type="predicted"/>
<gene>
    <name evidence="2" type="ORF">GCM10011352_21550</name>
</gene>
<dbReference type="PROSITE" id="PS00889">
    <property type="entry name" value="CNMP_BINDING_2"/>
    <property type="match status" value="1"/>
</dbReference>
<dbReference type="SUPFAM" id="SSF51206">
    <property type="entry name" value="cAMP-binding domain-like"/>
    <property type="match status" value="1"/>
</dbReference>
<name>A0ABQ1KGJ3_9GAMM</name>
<evidence type="ECO:0000313" key="2">
    <source>
        <dbReference type="EMBL" id="GGB95152.1"/>
    </source>
</evidence>
<evidence type="ECO:0000313" key="3">
    <source>
        <dbReference type="Proteomes" id="UP000629025"/>
    </source>
</evidence>
<evidence type="ECO:0000259" key="1">
    <source>
        <dbReference type="PROSITE" id="PS50042"/>
    </source>
</evidence>
<dbReference type="CDD" id="cd00038">
    <property type="entry name" value="CAP_ED"/>
    <property type="match status" value="1"/>
</dbReference>
<dbReference type="Pfam" id="PF00027">
    <property type="entry name" value="cNMP_binding"/>
    <property type="match status" value="1"/>
</dbReference>
<dbReference type="Proteomes" id="UP000629025">
    <property type="component" value="Unassembled WGS sequence"/>
</dbReference>
<accession>A0ABQ1KGJ3</accession>
<dbReference type="PANTHER" id="PTHR11635">
    <property type="entry name" value="CAMP-DEPENDENT PROTEIN KINASE REGULATORY CHAIN"/>
    <property type="match status" value="1"/>
</dbReference>
<dbReference type="InterPro" id="IPR018490">
    <property type="entry name" value="cNMP-bd_dom_sf"/>
</dbReference>
<reference evidence="3" key="1">
    <citation type="journal article" date="2019" name="Int. J. Syst. Evol. Microbiol.">
        <title>The Global Catalogue of Microorganisms (GCM) 10K type strain sequencing project: providing services to taxonomists for standard genome sequencing and annotation.</title>
        <authorList>
            <consortium name="The Broad Institute Genomics Platform"/>
            <consortium name="The Broad Institute Genome Sequencing Center for Infectious Disease"/>
            <person name="Wu L."/>
            <person name="Ma J."/>
        </authorList>
    </citation>
    <scope>NUCLEOTIDE SEQUENCE [LARGE SCALE GENOMIC DNA]</scope>
    <source>
        <strain evidence="3">CGMCC 1.15341</strain>
    </source>
</reference>
<dbReference type="PROSITE" id="PS50042">
    <property type="entry name" value="CNMP_BINDING_3"/>
    <property type="match status" value="1"/>
</dbReference>
<protein>
    <submittedName>
        <fullName evidence="2">Cyclic nucleotide-binding protein</fullName>
    </submittedName>
</protein>
<dbReference type="InterPro" id="IPR018488">
    <property type="entry name" value="cNMP-bd_CS"/>
</dbReference>
<dbReference type="RefSeq" id="WP_188748130.1">
    <property type="nucleotide sequence ID" value="NZ_BMIJ01000004.1"/>
</dbReference>
<dbReference type="PANTHER" id="PTHR11635:SF152">
    <property type="entry name" value="CAMP-DEPENDENT PROTEIN KINASE TYPE I REGULATORY SUBUNIT-RELATED"/>
    <property type="match status" value="1"/>
</dbReference>
<organism evidence="2 3">
    <name type="scientific">Marinobacterium zhoushanense</name>
    <dbReference type="NCBI Taxonomy" id="1679163"/>
    <lineage>
        <taxon>Bacteria</taxon>
        <taxon>Pseudomonadati</taxon>
        <taxon>Pseudomonadota</taxon>
        <taxon>Gammaproteobacteria</taxon>
        <taxon>Oceanospirillales</taxon>
        <taxon>Oceanospirillaceae</taxon>
        <taxon>Marinobacterium</taxon>
    </lineage>
</organism>
<dbReference type="Gene3D" id="2.60.120.10">
    <property type="entry name" value="Jelly Rolls"/>
    <property type="match status" value="1"/>
</dbReference>
<dbReference type="InterPro" id="IPR050503">
    <property type="entry name" value="cAMP-dep_PK_reg_su-like"/>
</dbReference>
<dbReference type="SMART" id="SM00100">
    <property type="entry name" value="cNMP"/>
    <property type="match status" value="1"/>
</dbReference>
<comment type="caution">
    <text evidence="2">The sequence shown here is derived from an EMBL/GenBank/DDBJ whole genome shotgun (WGS) entry which is preliminary data.</text>
</comment>